<dbReference type="EMBL" id="KB630907">
    <property type="protein sequence ID" value="ERL83942.1"/>
    <property type="molecule type" value="Genomic_DNA"/>
</dbReference>
<dbReference type="HOGENOM" id="CLU_039326_2_0_1"/>
<dbReference type="OrthoDB" id="429145at2759"/>
<evidence type="ECO:0000313" key="7">
    <source>
        <dbReference type="EnsemblMetazoa" id="XP_019755525.1"/>
    </source>
</evidence>
<keyword evidence="8" id="KW-1185">Reference proteome</keyword>
<evidence type="ECO:0000256" key="2">
    <source>
        <dbReference type="SAM" id="Phobius"/>
    </source>
</evidence>
<dbReference type="PANTHER" id="PTHR18952">
    <property type="entry name" value="CARBONIC ANHYDRASE"/>
    <property type="match status" value="1"/>
</dbReference>
<evidence type="ECO:0000313" key="4">
    <source>
        <dbReference type="EMBL" id="ENN79883.1"/>
    </source>
</evidence>
<dbReference type="GO" id="GO:0004089">
    <property type="term" value="F:carbonate dehydratase activity"/>
    <property type="evidence" value="ECO:0007669"/>
    <property type="project" value="InterPro"/>
</dbReference>
<feature type="transmembrane region" description="Helical" evidence="2">
    <location>
        <begin position="14"/>
        <end position="31"/>
    </location>
</feature>
<dbReference type="GO" id="GO:0008270">
    <property type="term" value="F:zinc ion binding"/>
    <property type="evidence" value="ECO:0007669"/>
    <property type="project" value="InterPro"/>
</dbReference>
<comment type="similarity">
    <text evidence="1">Belongs to the alpha-carbonic anhydrase family.</text>
</comment>
<dbReference type="EMBL" id="KB632195">
    <property type="protein sequence ID" value="ERL89941.1"/>
    <property type="molecule type" value="Genomic_DNA"/>
</dbReference>
<dbReference type="InterPro" id="IPR023561">
    <property type="entry name" value="Carbonic_anhydrase_a-class"/>
</dbReference>
<protein>
    <recommendedName>
        <fullName evidence="3">Alpha-carbonic anhydrase domain-containing protein</fullName>
    </recommendedName>
</protein>
<proteinExistence type="inferred from homology"/>
<dbReference type="Proteomes" id="UP000019118">
    <property type="component" value="Unassembled WGS sequence"/>
</dbReference>
<evidence type="ECO:0000313" key="8">
    <source>
        <dbReference type="Proteomes" id="UP000019118"/>
    </source>
</evidence>
<dbReference type="GO" id="GO:0005737">
    <property type="term" value="C:cytoplasm"/>
    <property type="evidence" value="ECO:0007669"/>
    <property type="project" value="TreeGrafter"/>
</dbReference>
<accession>N6TPD1</accession>
<gene>
    <name evidence="7" type="primary">109534335</name>
    <name evidence="5" type="ORF">D910_01235</name>
    <name evidence="6" type="ORF">D910_07300</name>
    <name evidence="4" type="ORF">YQE_03702</name>
</gene>
<evidence type="ECO:0000313" key="6">
    <source>
        <dbReference type="EMBL" id="ERL89941.1"/>
    </source>
</evidence>
<dbReference type="EnsemblMetazoa" id="XM_019899966.1">
    <property type="protein sequence ID" value="XP_019755525.1"/>
    <property type="gene ID" value="LOC109534335"/>
</dbReference>
<feature type="domain" description="Alpha-carbonic anhydrase" evidence="3">
    <location>
        <begin position="49"/>
        <end position="311"/>
    </location>
</feature>
<reference evidence="8 9" key="1">
    <citation type="journal article" date="2013" name="Genome Biol.">
        <title>Draft genome of the mountain pine beetle, Dendroctonus ponderosae Hopkins, a major forest pest.</title>
        <authorList>
            <person name="Keeling C.I."/>
            <person name="Yuen M.M."/>
            <person name="Liao N.Y."/>
            <person name="Docking T.R."/>
            <person name="Chan S.K."/>
            <person name="Taylor G.A."/>
            <person name="Palmquist D.L."/>
            <person name="Jackman S.D."/>
            <person name="Nguyen A."/>
            <person name="Li M."/>
            <person name="Henderson H."/>
            <person name="Janes J.K."/>
            <person name="Zhao Y."/>
            <person name="Pandoh P."/>
            <person name="Moore R."/>
            <person name="Sperling F.A."/>
            <person name="Huber D.P."/>
            <person name="Birol I."/>
            <person name="Jones S.J."/>
            <person name="Bohlmann J."/>
        </authorList>
    </citation>
    <scope>NUCLEOTIDE SEQUENCE</scope>
</reference>
<dbReference type="STRING" id="77166.N6TPD1"/>
<dbReference type="Proteomes" id="UP000030742">
    <property type="component" value="Unassembled WGS sequence"/>
</dbReference>
<dbReference type="EMBL" id="KB740635">
    <property type="protein sequence ID" value="ENN79883.1"/>
    <property type="molecule type" value="Genomic_DNA"/>
</dbReference>
<keyword evidence="2" id="KW-0812">Transmembrane</keyword>
<reference evidence="7" key="2">
    <citation type="submission" date="2024-08" db="UniProtKB">
        <authorList>
            <consortium name="EnsemblMetazoa"/>
        </authorList>
    </citation>
    <scope>IDENTIFICATION</scope>
</reference>
<feature type="non-terminal residue" evidence="4">
    <location>
        <position position="1"/>
    </location>
</feature>
<dbReference type="AlphaFoldDB" id="N6TPD1"/>
<dbReference type="Pfam" id="PF00194">
    <property type="entry name" value="Carb_anhydrase"/>
    <property type="match status" value="1"/>
</dbReference>
<keyword evidence="2" id="KW-0472">Membrane</keyword>
<evidence type="ECO:0000313" key="5">
    <source>
        <dbReference type="EMBL" id="ERL83942.1"/>
    </source>
</evidence>
<dbReference type="InterPro" id="IPR001148">
    <property type="entry name" value="CA_dom"/>
</dbReference>
<dbReference type="PANTHER" id="PTHR18952:SF227">
    <property type="entry name" value="CARBONIC ANHYDRASE 13-RELATED"/>
    <property type="match status" value="1"/>
</dbReference>
<dbReference type="Gene3D" id="3.10.200.10">
    <property type="entry name" value="Alpha carbonic anhydrase"/>
    <property type="match status" value="1"/>
</dbReference>
<evidence type="ECO:0000259" key="3">
    <source>
        <dbReference type="PROSITE" id="PS51144"/>
    </source>
</evidence>
<name>N6TPD1_DENPD</name>
<keyword evidence="2" id="KW-1133">Transmembrane helix</keyword>
<dbReference type="InterPro" id="IPR036398">
    <property type="entry name" value="CA_dom_sf"/>
</dbReference>
<organism evidence="4">
    <name type="scientific">Dendroctonus ponderosae</name>
    <name type="common">Mountain pine beetle</name>
    <dbReference type="NCBI Taxonomy" id="77166"/>
    <lineage>
        <taxon>Eukaryota</taxon>
        <taxon>Metazoa</taxon>
        <taxon>Ecdysozoa</taxon>
        <taxon>Arthropoda</taxon>
        <taxon>Hexapoda</taxon>
        <taxon>Insecta</taxon>
        <taxon>Pterygota</taxon>
        <taxon>Neoptera</taxon>
        <taxon>Endopterygota</taxon>
        <taxon>Coleoptera</taxon>
        <taxon>Polyphaga</taxon>
        <taxon>Cucujiformia</taxon>
        <taxon>Curculionidae</taxon>
        <taxon>Scolytinae</taxon>
        <taxon>Dendroctonus</taxon>
    </lineage>
</organism>
<dbReference type="SUPFAM" id="SSF51069">
    <property type="entry name" value="Carbonic anhydrase"/>
    <property type="match status" value="1"/>
</dbReference>
<sequence length="311" mass="35386">MDFFSSCVPDQVSLYYYVVVAVCVIGALYINDMFSKMGSYRSYGNKQLISYGYDNHNGPSLWKNLFEAAKGHKQSPINLLTPCAIAVPSELHPLKFSEQFHHTPYEMKMYNSGLNAVLYAKWSGLMRPSISGGPLEQEVYNFLNVRFRWGPDNHEGSEHMVDTKRYAVEMQVAFMRNGDNPKCDLLDAALSGDLLMLSYVFMVTPIDNPYLEPIIQALKSLKFPMSCALLCPFPLRLLTPLFSKNYFYYEGSLTFPPCTEGVKWIVQPEPLLISSRQVNKFRKLGACNCAPIMSNSRPVQMANGREIFYYD</sequence>
<dbReference type="KEGG" id="dpa:109534335"/>
<dbReference type="PROSITE" id="PS51144">
    <property type="entry name" value="ALPHA_CA_2"/>
    <property type="match status" value="1"/>
</dbReference>
<dbReference type="SMART" id="SM01057">
    <property type="entry name" value="Carb_anhydrase"/>
    <property type="match status" value="1"/>
</dbReference>
<evidence type="ECO:0000256" key="1">
    <source>
        <dbReference type="ARBA" id="ARBA00010718"/>
    </source>
</evidence>
<evidence type="ECO:0000313" key="9">
    <source>
        <dbReference type="Proteomes" id="UP000030742"/>
    </source>
</evidence>